<dbReference type="InterPro" id="IPR016163">
    <property type="entry name" value="Ald_DH_C"/>
</dbReference>
<dbReference type="AlphaFoldDB" id="A0A844QK96"/>
<dbReference type="InterPro" id="IPR016162">
    <property type="entry name" value="Ald_DH_N"/>
</dbReference>
<dbReference type="Gene3D" id="3.40.605.10">
    <property type="entry name" value="Aldehyde Dehydrogenase, Chain A, domain 1"/>
    <property type="match status" value="1"/>
</dbReference>
<comment type="similarity">
    <text evidence="1">Belongs to the aldehyde dehydrogenase family.</text>
</comment>
<protein>
    <submittedName>
        <fullName evidence="4">Aldehyde dehydrogenase family protein</fullName>
    </submittedName>
</protein>
<dbReference type="EMBL" id="WPHG01000007">
    <property type="protein sequence ID" value="MVA99725.1"/>
    <property type="molecule type" value="Genomic_DNA"/>
</dbReference>
<evidence type="ECO:0000259" key="3">
    <source>
        <dbReference type="Pfam" id="PF00171"/>
    </source>
</evidence>
<evidence type="ECO:0000256" key="1">
    <source>
        <dbReference type="ARBA" id="ARBA00009986"/>
    </source>
</evidence>
<comment type="caution">
    <text evidence="4">The sequence shown here is derived from an EMBL/GenBank/DDBJ whole genome shotgun (WGS) entry which is preliminary data.</text>
</comment>
<evidence type="ECO:0000313" key="5">
    <source>
        <dbReference type="Proteomes" id="UP000463224"/>
    </source>
</evidence>
<dbReference type="InterPro" id="IPR015590">
    <property type="entry name" value="Aldehyde_DH_dom"/>
</dbReference>
<dbReference type="Proteomes" id="UP000463224">
    <property type="component" value="Unassembled WGS sequence"/>
</dbReference>
<dbReference type="Pfam" id="PF00171">
    <property type="entry name" value="Aldedh"/>
    <property type="match status" value="1"/>
</dbReference>
<keyword evidence="5" id="KW-1185">Reference proteome</keyword>
<proteinExistence type="inferred from homology"/>
<reference evidence="4 5" key="1">
    <citation type="submission" date="2019-12" db="EMBL/GenBank/DDBJ databases">
        <title>Nitratireductor arenosus sp. nov., Isolated from sea sand, Jeju island, South Korea.</title>
        <authorList>
            <person name="Kim W."/>
        </authorList>
    </citation>
    <scope>NUCLEOTIDE SEQUENCE [LARGE SCALE GENOMIC DNA]</scope>
    <source>
        <strain evidence="4 5">CAU 1489</strain>
    </source>
</reference>
<dbReference type="SUPFAM" id="SSF53720">
    <property type="entry name" value="ALDH-like"/>
    <property type="match status" value="1"/>
</dbReference>
<dbReference type="PANTHER" id="PTHR43353:SF5">
    <property type="entry name" value="SUCCINATE-SEMIALDEHYDE DEHYDROGENASE, MITOCHONDRIAL"/>
    <property type="match status" value="1"/>
</dbReference>
<name>A0A844QK96_9HYPH</name>
<evidence type="ECO:0000313" key="4">
    <source>
        <dbReference type="EMBL" id="MVA99725.1"/>
    </source>
</evidence>
<dbReference type="FunFam" id="3.40.605.10:FF:000007">
    <property type="entry name" value="NAD/NADP-dependent betaine aldehyde dehydrogenase"/>
    <property type="match status" value="1"/>
</dbReference>
<dbReference type="PANTHER" id="PTHR43353">
    <property type="entry name" value="SUCCINATE-SEMIALDEHYDE DEHYDROGENASE, MITOCHONDRIAL"/>
    <property type="match status" value="1"/>
</dbReference>
<feature type="domain" description="Aldehyde dehydrogenase" evidence="3">
    <location>
        <begin position="17"/>
        <end position="473"/>
    </location>
</feature>
<accession>A0A844QK96</accession>
<dbReference type="InterPro" id="IPR016161">
    <property type="entry name" value="Ald_DH/histidinol_DH"/>
</dbReference>
<organism evidence="4 5">
    <name type="scientific">Nitratireductor arenosus</name>
    <dbReference type="NCBI Taxonomy" id="2682096"/>
    <lineage>
        <taxon>Bacteria</taxon>
        <taxon>Pseudomonadati</taxon>
        <taxon>Pseudomonadota</taxon>
        <taxon>Alphaproteobacteria</taxon>
        <taxon>Hyphomicrobiales</taxon>
        <taxon>Phyllobacteriaceae</taxon>
        <taxon>Nitratireductor</taxon>
    </lineage>
</organism>
<gene>
    <name evidence="4" type="ORF">GN330_20945</name>
</gene>
<sequence>MQRGFFIAGQWRFFDDAERFDIAEPATGKPVGTTLLAAETHIDQAVEAAVAVAPVMAEMAARERGAILERTAALMNEREHDMAVLLTREQGKPIADNIKEIRFGAEVLRYYAGEAVRLGGSLRPASAPDIRNLVTRHPVGVCAAIVPWNYPVDLYCWKVGPAIAAGCPLVVKSPHETPFAIGMFVDCLHEAGLPAGAIADLPGLGPVAGAALSRHPKIRMISATASIAAGQDIMRNAAGNLKKVSLELGGHAPFIVMPDADIEAAAKAAHRRGFSNMGQICITVNRILVAREVHRDFADCLAALAEATELGNGLEDGVGYGPVLNPSVIRRVEAHKKDALAKGATLLAGGFAPQDGAFRHGHFYRPTVIDNAPLDSMPMSEETYGPLAAIAPFDGVEDMLAMANGLEYGLAAYLYGGDLGRLWAIAEKLEFGAIGVNVNDTSELQAPFGGWKMSGMGRELGPEGLDAFLETKHMKMRLPSAF</sequence>
<dbReference type="GO" id="GO:0004777">
    <property type="term" value="F:succinate-semialdehyde dehydrogenase (NAD+) activity"/>
    <property type="evidence" value="ECO:0007669"/>
    <property type="project" value="TreeGrafter"/>
</dbReference>
<evidence type="ECO:0000256" key="2">
    <source>
        <dbReference type="ARBA" id="ARBA00023002"/>
    </source>
</evidence>
<dbReference type="RefSeq" id="WP_156715215.1">
    <property type="nucleotide sequence ID" value="NZ_WPHG01000007.1"/>
</dbReference>
<dbReference type="InterPro" id="IPR050740">
    <property type="entry name" value="Aldehyde_DH_Superfamily"/>
</dbReference>
<dbReference type="Gene3D" id="3.40.309.10">
    <property type="entry name" value="Aldehyde Dehydrogenase, Chain A, domain 2"/>
    <property type="match status" value="1"/>
</dbReference>
<keyword evidence="2" id="KW-0560">Oxidoreductase</keyword>
<dbReference type="GO" id="GO:0009450">
    <property type="term" value="P:gamma-aminobutyric acid catabolic process"/>
    <property type="evidence" value="ECO:0007669"/>
    <property type="project" value="TreeGrafter"/>
</dbReference>